<dbReference type="EMBL" id="CAJQZP010000945">
    <property type="protein sequence ID" value="CAG5001626.1"/>
    <property type="molecule type" value="Genomic_DNA"/>
</dbReference>
<name>A0A8S3X530_PARAO</name>
<dbReference type="OrthoDB" id="7402257at2759"/>
<gene>
    <name evidence="1" type="ORF">PAPOLLO_LOCUS13948</name>
</gene>
<accession>A0A8S3X530</accession>
<evidence type="ECO:0000313" key="2">
    <source>
        <dbReference type="Proteomes" id="UP000691718"/>
    </source>
</evidence>
<keyword evidence="2" id="KW-1185">Reference proteome</keyword>
<evidence type="ECO:0000313" key="1">
    <source>
        <dbReference type="EMBL" id="CAG5001626.1"/>
    </source>
</evidence>
<sequence>MEPPEDLPDIEPSPIVKTPIYCRERHIATAITMTEVDYMFRNKDNPAALRPYHKRIVEETRLATILPAQAFLAWCCQDFEKWRDSNRDESETNRRASRVAAYVSQVAYTHYYKTPPPSLTETEFPLDHIYAHLSSVRARVLDEVAQSPQARIELTIGSINVTFTKVSSLKIGALW</sequence>
<organism evidence="1 2">
    <name type="scientific">Parnassius apollo</name>
    <name type="common">Apollo butterfly</name>
    <name type="synonym">Papilio apollo</name>
    <dbReference type="NCBI Taxonomy" id="110799"/>
    <lineage>
        <taxon>Eukaryota</taxon>
        <taxon>Metazoa</taxon>
        <taxon>Ecdysozoa</taxon>
        <taxon>Arthropoda</taxon>
        <taxon>Hexapoda</taxon>
        <taxon>Insecta</taxon>
        <taxon>Pterygota</taxon>
        <taxon>Neoptera</taxon>
        <taxon>Endopterygota</taxon>
        <taxon>Lepidoptera</taxon>
        <taxon>Glossata</taxon>
        <taxon>Ditrysia</taxon>
        <taxon>Papilionoidea</taxon>
        <taxon>Papilionidae</taxon>
        <taxon>Parnassiinae</taxon>
        <taxon>Parnassini</taxon>
        <taxon>Parnassius</taxon>
        <taxon>Parnassius</taxon>
    </lineage>
</organism>
<comment type="caution">
    <text evidence="1">The sequence shown here is derived from an EMBL/GenBank/DDBJ whole genome shotgun (WGS) entry which is preliminary data.</text>
</comment>
<proteinExistence type="predicted"/>
<dbReference type="Proteomes" id="UP000691718">
    <property type="component" value="Unassembled WGS sequence"/>
</dbReference>
<dbReference type="AlphaFoldDB" id="A0A8S3X530"/>
<reference evidence="1" key="1">
    <citation type="submission" date="2021-04" db="EMBL/GenBank/DDBJ databases">
        <authorList>
            <person name="Tunstrom K."/>
        </authorList>
    </citation>
    <scope>NUCLEOTIDE SEQUENCE</scope>
</reference>
<protein>
    <submittedName>
        <fullName evidence="1">(apollo) hypothetical protein</fullName>
    </submittedName>
</protein>